<dbReference type="AlphaFoldDB" id="A0A5J6G5K8"/>
<comment type="similarity">
    <text evidence="1">Belongs to the polysaccharide lyase 8 family.</text>
</comment>
<evidence type="ECO:0000256" key="2">
    <source>
        <dbReference type="ARBA" id="ARBA00022729"/>
    </source>
</evidence>
<evidence type="ECO:0000259" key="6">
    <source>
        <dbReference type="Pfam" id="PF02884"/>
    </source>
</evidence>
<feature type="domain" description="Polysaccharide lyase family 8 central" evidence="5">
    <location>
        <begin position="424"/>
        <end position="695"/>
    </location>
</feature>
<evidence type="ECO:0000259" key="5">
    <source>
        <dbReference type="Pfam" id="PF02278"/>
    </source>
</evidence>
<accession>A0A5J6G5K8</accession>
<dbReference type="GO" id="GO:0016837">
    <property type="term" value="F:carbon-oxygen lyase activity, acting on polysaccharides"/>
    <property type="evidence" value="ECO:0007669"/>
    <property type="project" value="UniProtKB-ARBA"/>
</dbReference>
<feature type="active site" evidence="4">
    <location>
        <position position="289"/>
    </location>
</feature>
<evidence type="ECO:0000313" key="9">
    <source>
        <dbReference type="Proteomes" id="UP000325529"/>
    </source>
</evidence>
<dbReference type="PROSITE" id="PS51318">
    <property type="entry name" value="TAT"/>
    <property type="match status" value="1"/>
</dbReference>
<dbReference type="Pfam" id="PF02884">
    <property type="entry name" value="Lyase_8_C"/>
    <property type="match status" value="1"/>
</dbReference>
<dbReference type="InterPro" id="IPR011071">
    <property type="entry name" value="Lyase_8-like_C"/>
</dbReference>
<dbReference type="SUPFAM" id="SSF48230">
    <property type="entry name" value="Chondroitin AC/alginate lyase"/>
    <property type="match status" value="1"/>
</dbReference>
<dbReference type="OrthoDB" id="6636047at2"/>
<dbReference type="PANTHER" id="PTHR38481">
    <property type="entry name" value="HYALURONATE LYASE"/>
    <property type="match status" value="1"/>
</dbReference>
<evidence type="ECO:0000313" key="8">
    <source>
        <dbReference type="EMBL" id="QEU90217.1"/>
    </source>
</evidence>
<dbReference type="KEGG" id="ska:CP970_04240"/>
<keyword evidence="9" id="KW-1185">Reference proteome</keyword>
<keyword evidence="2" id="KW-0732">Signal</keyword>
<dbReference type="Pfam" id="PF02278">
    <property type="entry name" value="Lyase_8"/>
    <property type="match status" value="1"/>
</dbReference>
<evidence type="ECO:0000256" key="1">
    <source>
        <dbReference type="ARBA" id="ARBA00006699"/>
    </source>
</evidence>
<protein>
    <recommendedName>
        <fullName evidence="10">Lyase</fullName>
    </recommendedName>
</protein>
<dbReference type="InterPro" id="IPR008929">
    <property type="entry name" value="Chondroitin_lyas"/>
</dbReference>
<keyword evidence="3" id="KW-0456">Lyase</keyword>
<feature type="domain" description="Polysaccharide lyase 8 N-terminal alpha-helical" evidence="7">
    <location>
        <begin position="59"/>
        <end position="383"/>
    </location>
</feature>
<dbReference type="RefSeq" id="WP_079043827.1">
    <property type="nucleotide sequence ID" value="NZ_CP023699.1"/>
</dbReference>
<evidence type="ECO:0000256" key="4">
    <source>
        <dbReference type="PIRSR" id="PIRSR638970-1"/>
    </source>
</evidence>
<reference evidence="8 9" key="1">
    <citation type="submission" date="2017-09" db="EMBL/GenBank/DDBJ databases">
        <authorList>
            <person name="Lee N."/>
            <person name="Cho B.-K."/>
        </authorList>
    </citation>
    <scope>NUCLEOTIDE SEQUENCE [LARGE SCALE GENOMIC DNA]</scope>
    <source>
        <strain evidence="8 9">ATCC 12853</strain>
    </source>
</reference>
<dbReference type="InterPro" id="IPR011013">
    <property type="entry name" value="Gal_mutarotase_sf_dom"/>
</dbReference>
<evidence type="ECO:0000259" key="7">
    <source>
        <dbReference type="Pfam" id="PF08124"/>
    </source>
</evidence>
<feature type="active site" evidence="4">
    <location>
        <position position="343"/>
    </location>
</feature>
<evidence type="ECO:0000256" key="3">
    <source>
        <dbReference type="ARBA" id="ARBA00023239"/>
    </source>
</evidence>
<dbReference type="CDD" id="cd01083">
    <property type="entry name" value="GAG_Lyase"/>
    <property type="match status" value="1"/>
</dbReference>
<name>A0A5J6G5K8_STRKN</name>
<dbReference type="Gene3D" id="2.60.220.10">
    <property type="entry name" value="Polysaccharide lyase family 8-like, C-terminal"/>
    <property type="match status" value="1"/>
</dbReference>
<dbReference type="GO" id="GO:0005576">
    <property type="term" value="C:extracellular region"/>
    <property type="evidence" value="ECO:0007669"/>
    <property type="project" value="InterPro"/>
</dbReference>
<evidence type="ECO:0008006" key="10">
    <source>
        <dbReference type="Google" id="ProtNLM"/>
    </source>
</evidence>
<dbReference type="InterPro" id="IPR006311">
    <property type="entry name" value="TAT_signal"/>
</dbReference>
<dbReference type="Proteomes" id="UP000325529">
    <property type="component" value="Chromosome"/>
</dbReference>
<dbReference type="SUPFAM" id="SSF49863">
    <property type="entry name" value="Hyaluronate lyase-like, C-terminal domain"/>
    <property type="match status" value="1"/>
</dbReference>
<dbReference type="InterPro" id="IPR004103">
    <property type="entry name" value="Lyase_8_C"/>
</dbReference>
<dbReference type="Pfam" id="PF08124">
    <property type="entry name" value="Lyase_8_N"/>
    <property type="match status" value="1"/>
</dbReference>
<dbReference type="InterPro" id="IPR014718">
    <property type="entry name" value="GH-type_carb-bd"/>
</dbReference>
<feature type="active site" evidence="4">
    <location>
        <position position="280"/>
    </location>
</feature>
<feature type="domain" description="Polysaccharide lyase family 8 C-terminal" evidence="6">
    <location>
        <begin position="710"/>
        <end position="771"/>
    </location>
</feature>
<dbReference type="Gene3D" id="2.70.98.10">
    <property type="match status" value="1"/>
</dbReference>
<proteinExistence type="inferred from homology"/>
<dbReference type="SUPFAM" id="SSF74650">
    <property type="entry name" value="Galactose mutarotase-like"/>
    <property type="match status" value="1"/>
</dbReference>
<gene>
    <name evidence="8" type="ORF">CP970_04240</name>
</gene>
<dbReference type="PANTHER" id="PTHR38481:SF1">
    <property type="entry name" value="HYALURONATE LYASE"/>
    <property type="match status" value="1"/>
</dbReference>
<sequence>MPTPVSDSTGQGPRRRTLLVAGAAAVAVSSATGGTAWGGAPRDDAYDASYDTLLARAAEQLTGGAFDAADPDFAAALTALDTQASDWWRQLDRSTGRTALWADLSPATEPGNFGQSYTRLRTLATAWATPGTSLSDSAETADALLDALRFLHSTAYHPGRPESGNWWFWEIGAPRALMDTCVLLRARLPADELAAYTAAVARFCPDPDRRTNSPSLAETGANRADKAVIVALRGLLARDAATVALARDGLSDIRDGGRNSLFQYVTSGDGFYEDGSFVQHGSVAYTGTYGSVLLGGVGQLIALLADSAWAVTDPKTSVLYEAVERTFSPVVFDGLMMDAVRGRAISRERARDHDDGAATLSHILKLASGAPAPYAERWRALAKGWIRRNKVTPYPGLVGIPAIARAKAVLDDPAVPAADRITGHHAFTSMDRVVHRRPGWALALSLSSKRIAAYEAGNGENLHGWYTGDGMSYLYDGDDLGQFGDAFWATVDPYRLPGTTVDTRARDDIGTGGGTGTYRPKNAVAGGAVLEGRYGASAMELLAEGSTLRARKAWFCLDNAVVALGAGIGASEGRTVETVVENRNLHLGGPARRLTVDGRGQPGRDGWSARFERARWAHLDGTGGYVFPDFPGRADDHGLRALREERTGAWRDINTGADTGGSASPVTRRYLTLWFDHGVSPVDASYAYVLLPGASAAATAAWARTRPVRVVANDVVQAVEARRDGVLAAHFWGPGRVGGLSVSGPGTVLVRRSHRGVSLAVADPGRTETSLAVELPFPVRKVVRADDTVAVRPGRRPVVTVQVGGSRGRTHAAELV</sequence>
<dbReference type="EMBL" id="CP023699">
    <property type="protein sequence ID" value="QEU90217.1"/>
    <property type="molecule type" value="Genomic_DNA"/>
</dbReference>
<dbReference type="InterPro" id="IPR038970">
    <property type="entry name" value="Lyase_8"/>
</dbReference>
<dbReference type="InterPro" id="IPR012970">
    <property type="entry name" value="Lyase_8_alpha_N"/>
</dbReference>
<dbReference type="GO" id="GO:0005975">
    <property type="term" value="P:carbohydrate metabolic process"/>
    <property type="evidence" value="ECO:0007669"/>
    <property type="project" value="InterPro"/>
</dbReference>
<dbReference type="GO" id="GO:0030246">
    <property type="term" value="F:carbohydrate binding"/>
    <property type="evidence" value="ECO:0007669"/>
    <property type="project" value="InterPro"/>
</dbReference>
<organism evidence="8 9">
    <name type="scientific">Streptomyces kanamyceticus</name>
    <dbReference type="NCBI Taxonomy" id="1967"/>
    <lineage>
        <taxon>Bacteria</taxon>
        <taxon>Bacillati</taxon>
        <taxon>Actinomycetota</taxon>
        <taxon>Actinomycetes</taxon>
        <taxon>Kitasatosporales</taxon>
        <taxon>Streptomycetaceae</taxon>
        <taxon>Streptomyces</taxon>
    </lineage>
</organism>
<dbReference type="Gene3D" id="1.50.10.100">
    <property type="entry name" value="Chondroitin AC/alginate lyase"/>
    <property type="match status" value="1"/>
</dbReference>
<dbReference type="InterPro" id="IPR003159">
    <property type="entry name" value="Lyase_8_central_dom"/>
</dbReference>